<sequence length="407" mass="43761">MGTTASNLFRGGAPPPSKRLRRASDLPAIQSVEDLFPPEVFFKTVAGGYLEAEEIGNIACANRQFKETSYNPRMTTGRGCIALIGQGCSPSVPEAKKWFKIAAELHGTREALLFLGEWASGGTTTFMKFFVRSRSADPVDPVEAETLFRAAVAADDSPSESYCIFAPAGHAHDLARIGLATMLMKKGGDDALVEAASFLDAVLDHDNIPATQQQMRRPNSEAGALRAEIILQQQAPGALAEALELVEAIPAADLEGIEGSNCAYVLGKIYKALDEETPNDEHARRAWEHINAAMGVGHPRAAFDVGQMAERGRGTPVHLLTAYTGYCMAVSRPVPDERAVARLREVAAGPQMPVELMVAIVRVRQYNAQADEVVQGNATFEQAMEHMNDPNQTLALLGIPAVDPAPQ</sequence>
<dbReference type="Proteomes" id="UP000789595">
    <property type="component" value="Unassembled WGS sequence"/>
</dbReference>
<dbReference type="AlphaFoldDB" id="A0A8J2SY94"/>
<comment type="caution">
    <text evidence="2">The sequence shown here is derived from an EMBL/GenBank/DDBJ whole genome shotgun (WGS) entry which is preliminary data.</text>
</comment>
<evidence type="ECO:0000313" key="3">
    <source>
        <dbReference type="Proteomes" id="UP000789595"/>
    </source>
</evidence>
<dbReference type="EMBL" id="CAKKNE010000005">
    <property type="protein sequence ID" value="CAH0377323.1"/>
    <property type="molecule type" value="Genomic_DNA"/>
</dbReference>
<name>A0A8J2SY94_9STRA</name>
<organism evidence="2 3">
    <name type="scientific">Pelagomonas calceolata</name>
    <dbReference type="NCBI Taxonomy" id="35677"/>
    <lineage>
        <taxon>Eukaryota</taxon>
        <taxon>Sar</taxon>
        <taxon>Stramenopiles</taxon>
        <taxon>Ochrophyta</taxon>
        <taxon>Pelagophyceae</taxon>
        <taxon>Pelagomonadales</taxon>
        <taxon>Pelagomonadaceae</taxon>
        <taxon>Pelagomonas</taxon>
    </lineage>
</organism>
<keyword evidence="3" id="KW-1185">Reference proteome</keyword>
<evidence type="ECO:0000313" key="2">
    <source>
        <dbReference type="EMBL" id="CAH0377323.1"/>
    </source>
</evidence>
<proteinExistence type="predicted"/>
<accession>A0A8J2SY94</accession>
<protein>
    <submittedName>
        <fullName evidence="2">Uncharacterized protein</fullName>
    </submittedName>
</protein>
<reference evidence="2" key="1">
    <citation type="submission" date="2021-11" db="EMBL/GenBank/DDBJ databases">
        <authorList>
            <consortium name="Genoscope - CEA"/>
            <person name="William W."/>
        </authorList>
    </citation>
    <scope>NUCLEOTIDE SEQUENCE</scope>
</reference>
<feature type="region of interest" description="Disordered" evidence="1">
    <location>
        <begin position="1"/>
        <end position="20"/>
    </location>
</feature>
<evidence type="ECO:0000256" key="1">
    <source>
        <dbReference type="SAM" id="MobiDB-lite"/>
    </source>
</evidence>
<dbReference type="InterPro" id="IPR011990">
    <property type="entry name" value="TPR-like_helical_dom_sf"/>
</dbReference>
<dbReference type="Gene3D" id="1.25.40.10">
    <property type="entry name" value="Tetratricopeptide repeat domain"/>
    <property type="match status" value="1"/>
</dbReference>
<gene>
    <name evidence="2" type="ORF">PECAL_5P18850</name>
</gene>